<dbReference type="InterPro" id="IPR001387">
    <property type="entry name" value="Cro/C1-type_HTH"/>
</dbReference>
<dbReference type="GO" id="GO:0003677">
    <property type="term" value="F:DNA binding"/>
    <property type="evidence" value="ECO:0007669"/>
    <property type="project" value="InterPro"/>
</dbReference>
<dbReference type="Gene3D" id="1.10.260.40">
    <property type="entry name" value="lambda repressor-like DNA-binding domains"/>
    <property type="match status" value="1"/>
</dbReference>
<protein>
    <submittedName>
        <fullName evidence="2">Helix-turn-helix transcriptional regulator</fullName>
    </submittedName>
</protein>
<name>A0A7X5HWG0_9FIRM</name>
<comment type="caution">
    <text evidence="2">The sequence shown here is derived from an EMBL/GenBank/DDBJ whole genome shotgun (WGS) entry which is preliminary data.</text>
</comment>
<dbReference type="EMBL" id="JAAEEH010000023">
    <property type="protein sequence ID" value="NDL67903.1"/>
    <property type="molecule type" value="Genomic_DNA"/>
</dbReference>
<accession>A0A7X5HWG0</accession>
<dbReference type="RefSeq" id="WP_162370630.1">
    <property type="nucleotide sequence ID" value="NZ_JAAEEH010000023.1"/>
</dbReference>
<dbReference type="InterPro" id="IPR010982">
    <property type="entry name" value="Lambda_DNA-bd_dom_sf"/>
</dbReference>
<dbReference type="CDD" id="cd00093">
    <property type="entry name" value="HTH_XRE"/>
    <property type="match status" value="1"/>
</dbReference>
<organism evidence="2 3">
    <name type="scientific">Anaerotalea alkaliphila</name>
    <dbReference type="NCBI Taxonomy" id="2662126"/>
    <lineage>
        <taxon>Bacteria</taxon>
        <taxon>Bacillati</taxon>
        <taxon>Bacillota</taxon>
        <taxon>Clostridia</taxon>
        <taxon>Eubacteriales</taxon>
        <taxon>Anaerotalea</taxon>
    </lineage>
</organism>
<dbReference type="SUPFAM" id="SSF47413">
    <property type="entry name" value="lambda repressor-like DNA-binding domains"/>
    <property type="match status" value="1"/>
</dbReference>
<dbReference type="AlphaFoldDB" id="A0A7X5HWG0"/>
<reference evidence="2 3" key="1">
    <citation type="submission" date="2020-01" db="EMBL/GenBank/DDBJ databases">
        <title>Anaeroalcalibacter tamaniensis gen. nov., sp. nov., moderately halophilic strictly anaerobic fermenter bacterium from mud volcano of Taman peninsula.</title>
        <authorList>
            <person name="Frolova A."/>
            <person name="Merkel A.Y."/>
            <person name="Slobodkin A.I."/>
        </authorList>
    </citation>
    <scope>NUCLEOTIDE SEQUENCE [LARGE SCALE GENOMIC DNA]</scope>
    <source>
        <strain evidence="2 3">F-3ap</strain>
    </source>
</reference>
<feature type="domain" description="HTH cro/C1-type" evidence="1">
    <location>
        <begin position="13"/>
        <end position="67"/>
    </location>
</feature>
<dbReference type="SMART" id="SM00530">
    <property type="entry name" value="HTH_XRE"/>
    <property type="match status" value="1"/>
</dbReference>
<evidence type="ECO:0000313" key="3">
    <source>
        <dbReference type="Proteomes" id="UP000461585"/>
    </source>
</evidence>
<keyword evidence="3" id="KW-1185">Reference proteome</keyword>
<proteinExistence type="predicted"/>
<sequence>MKILSTKKLSETVNRFRKENGFTIEDLENIIRLDKKILHRIECGDFIPSMNQYAALANALDLKLEDLTVEKDKSNSFAKLMDKVKTANEKEGLEKLFSMMIALKQQIHLRQTINNK</sequence>
<evidence type="ECO:0000313" key="2">
    <source>
        <dbReference type="EMBL" id="NDL67903.1"/>
    </source>
</evidence>
<evidence type="ECO:0000259" key="1">
    <source>
        <dbReference type="PROSITE" id="PS50943"/>
    </source>
</evidence>
<dbReference type="Proteomes" id="UP000461585">
    <property type="component" value="Unassembled WGS sequence"/>
</dbReference>
<gene>
    <name evidence="2" type="ORF">GXN74_09140</name>
</gene>
<dbReference type="PROSITE" id="PS50943">
    <property type="entry name" value="HTH_CROC1"/>
    <property type="match status" value="1"/>
</dbReference>